<proteinExistence type="predicted"/>
<name>A0ACB9M1G2_BAUVA</name>
<comment type="caution">
    <text evidence="1">The sequence shown here is derived from an EMBL/GenBank/DDBJ whole genome shotgun (WGS) entry which is preliminary data.</text>
</comment>
<accession>A0ACB9M1G2</accession>
<protein>
    <submittedName>
        <fullName evidence="1">Uncharacterized protein</fullName>
    </submittedName>
</protein>
<sequence length="174" mass="19392">MKDRDPSAVDLSSTMIPKKESSEAGLVGKTHYKFWVLAAIILLALWSMFTGSVTLKWSAGNLASLSDEFDSRILDDLDVLEVEDRGKVVRRMWDVYTHSTSIRLPRFWLEAFQAAYEHLVSDVPGVRDAAVSEIAKLSLRSFNFDHLPLQSQSNMQSTGGSRKIKGVSTVVNNS</sequence>
<organism evidence="1 2">
    <name type="scientific">Bauhinia variegata</name>
    <name type="common">Purple orchid tree</name>
    <name type="synonym">Phanera variegata</name>
    <dbReference type="NCBI Taxonomy" id="167791"/>
    <lineage>
        <taxon>Eukaryota</taxon>
        <taxon>Viridiplantae</taxon>
        <taxon>Streptophyta</taxon>
        <taxon>Embryophyta</taxon>
        <taxon>Tracheophyta</taxon>
        <taxon>Spermatophyta</taxon>
        <taxon>Magnoliopsida</taxon>
        <taxon>eudicotyledons</taxon>
        <taxon>Gunneridae</taxon>
        <taxon>Pentapetalae</taxon>
        <taxon>rosids</taxon>
        <taxon>fabids</taxon>
        <taxon>Fabales</taxon>
        <taxon>Fabaceae</taxon>
        <taxon>Cercidoideae</taxon>
        <taxon>Cercideae</taxon>
        <taxon>Bauhiniinae</taxon>
        <taxon>Bauhinia</taxon>
    </lineage>
</organism>
<evidence type="ECO:0000313" key="1">
    <source>
        <dbReference type="EMBL" id="KAI4316805.1"/>
    </source>
</evidence>
<dbReference type="EMBL" id="CM039435">
    <property type="protein sequence ID" value="KAI4316805.1"/>
    <property type="molecule type" value="Genomic_DNA"/>
</dbReference>
<dbReference type="Proteomes" id="UP000828941">
    <property type="component" value="Chromosome 10"/>
</dbReference>
<evidence type="ECO:0000313" key="2">
    <source>
        <dbReference type="Proteomes" id="UP000828941"/>
    </source>
</evidence>
<keyword evidence="2" id="KW-1185">Reference proteome</keyword>
<gene>
    <name evidence="1" type="ORF">L6164_024748</name>
</gene>
<reference evidence="1 2" key="1">
    <citation type="journal article" date="2022" name="DNA Res.">
        <title>Chromosomal-level genome assembly of the orchid tree Bauhinia variegata (Leguminosae; Cercidoideae) supports the allotetraploid origin hypothesis of Bauhinia.</title>
        <authorList>
            <person name="Zhong Y."/>
            <person name="Chen Y."/>
            <person name="Zheng D."/>
            <person name="Pang J."/>
            <person name="Liu Y."/>
            <person name="Luo S."/>
            <person name="Meng S."/>
            <person name="Qian L."/>
            <person name="Wei D."/>
            <person name="Dai S."/>
            <person name="Zhou R."/>
        </authorList>
    </citation>
    <scope>NUCLEOTIDE SEQUENCE [LARGE SCALE GENOMIC DNA]</scope>
    <source>
        <strain evidence="1">BV-YZ2020</strain>
    </source>
</reference>